<keyword evidence="2" id="KW-0378">Hydrolase</keyword>
<feature type="transmembrane region" description="Helical" evidence="1">
    <location>
        <begin position="122"/>
        <end position="145"/>
    </location>
</feature>
<protein>
    <submittedName>
        <fullName evidence="2">Metal-dependent hydrolase</fullName>
    </submittedName>
</protein>
<dbReference type="InterPro" id="IPR007404">
    <property type="entry name" value="YdjM-like"/>
</dbReference>
<keyword evidence="1" id="KW-1133">Transmembrane helix</keyword>
<dbReference type="Pfam" id="PF04307">
    <property type="entry name" value="YdjM"/>
    <property type="match status" value="1"/>
</dbReference>
<keyword evidence="1" id="KW-0472">Membrane</keyword>
<evidence type="ECO:0000313" key="2">
    <source>
        <dbReference type="EMBL" id="QSP95286.1"/>
    </source>
</evidence>
<dbReference type="Proteomes" id="UP000663555">
    <property type="component" value="Chromosome"/>
</dbReference>
<dbReference type="GO" id="GO:0016787">
    <property type="term" value="F:hydrolase activity"/>
    <property type="evidence" value="ECO:0007669"/>
    <property type="project" value="UniProtKB-KW"/>
</dbReference>
<dbReference type="PANTHER" id="PTHR40031:SF1">
    <property type="entry name" value="MEMBRANE-BOUND METAL-DEPENDENT HYDROLASE"/>
    <property type="match status" value="1"/>
</dbReference>
<feature type="transmembrane region" description="Helical" evidence="1">
    <location>
        <begin position="58"/>
        <end position="77"/>
    </location>
</feature>
<evidence type="ECO:0000256" key="1">
    <source>
        <dbReference type="SAM" id="Phobius"/>
    </source>
</evidence>
<dbReference type="EMBL" id="CP071247">
    <property type="protein sequence ID" value="QSP95286.1"/>
    <property type="molecule type" value="Genomic_DNA"/>
</dbReference>
<organism evidence="2 3">
    <name type="scientific">Marinobacter salinisoli</name>
    <dbReference type="NCBI Taxonomy" id="2769486"/>
    <lineage>
        <taxon>Bacteria</taxon>
        <taxon>Pseudomonadati</taxon>
        <taxon>Pseudomonadota</taxon>
        <taxon>Gammaproteobacteria</taxon>
        <taxon>Pseudomonadales</taxon>
        <taxon>Marinobacteraceae</taxon>
        <taxon>Marinobacter</taxon>
    </lineage>
</organism>
<dbReference type="RefSeq" id="WP_206644518.1">
    <property type="nucleotide sequence ID" value="NZ_CP071247.1"/>
</dbReference>
<feature type="transmembrane region" description="Helical" evidence="1">
    <location>
        <begin position="84"/>
        <end position="102"/>
    </location>
</feature>
<dbReference type="PANTHER" id="PTHR40031">
    <property type="entry name" value="HYPOTHETICAL MEMBRANE SPANNING PROTEIN"/>
    <property type="match status" value="1"/>
</dbReference>
<dbReference type="InterPro" id="IPR053170">
    <property type="entry name" value="Transcription_regulator"/>
</dbReference>
<keyword evidence="1" id="KW-0812">Transmembrane</keyword>
<proteinExistence type="predicted"/>
<name>A0ABX7MSE5_9GAMM</name>
<accession>A0ABX7MSE5</accession>
<gene>
    <name evidence="2" type="ORF">LPB19_02365</name>
</gene>
<sequence length="342" mass="37167">MDSITQVALGASIAGAVAGQRLGRSALAVGAVLGTLPDLDVVIDYGSAVANFTQHRGFSHSLFVLAPLALLLAWVLWRWKPQLSLGRWLALTGLVLLTHPLLDSFTTYGTQLFWPFGSPVALSSIFIIDPAYTLPLLAGCLFFLIRPPARTALTVGLMLSTLYLGWTVAAKQIVTERVAPALAAAGLEQPELLVQPMPFNTILWRATAITDTEQVEIVTGFLDGNRPLHLETFHRDPALAQSVEELPETERLEWFTNGFLSYQRQAHQITATDIRLGLPGAHPFTFILAEGEGDQLVPVTSTRTPRPSVRPEMLGTLWSRLTGEAPMLCLASLTIPAPEQTC</sequence>
<reference evidence="2 3" key="1">
    <citation type="submission" date="2021-03" db="EMBL/GenBank/DDBJ databases">
        <title>Genome sequencing of Marinobacter sp. LPB0319.</title>
        <authorList>
            <person name="Kim J."/>
        </authorList>
    </citation>
    <scope>NUCLEOTIDE SEQUENCE [LARGE SCALE GENOMIC DNA]</scope>
    <source>
        <strain evidence="2 3">LPB0319</strain>
    </source>
</reference>
<evidence type="ECO:0000313" key="3">
    <source>
        <dbReference type="Proteomes" id="UP000663555"/>
    </source>
</evidence>
<keyword evidence="3" id="KW-1185">Reference proteome</keyword>
<feature type="transmembrane region" description="Helical" evidence="1">
    <location>
        <begin position="152"/>
        <end position="169"/>
    </location>
</feature>